<evidence type="ECO:0000313" key="1">
    <source>
        <dbReference type="EMBL" id="QTE03950.1"/>
    </source>
</evidence>
<proteinExistence type="predicted"/>
<name>A0A8A4XE77_9VIRU</name>
<reference evidence="1" key="1">
    <citation type="submission" date="2020-09" db="EMBL/GenBank/DDBJ databases">
        <title>Parvovirus dark matter in the feces of wild birds.</title>
        <authorList>
            <person name="Dai Z."/>
            <person name="Yang S."/>
            <person name="Zhang W."/>
        </authorList>
    </citation>
    <scope>NUCLEOTIDE SEQUENCE</scope>
    <source>
        <strain evidence="1">Plw156par01</strain>
    </source>
</reference>
<dbReference type="EMBL" id="MW046514">
    <property type="protein sequence ID" value="QTE03950.1"/>
    <property type="molecule type" value="Genomic_DNA"/>
</dbReference>
<accession>A0A8A4XE77</accession>
<organism evidence="1">
    <name type="scientific">Phylloscopus proregulus ambidensovirus</name>
    <dbReference type="NCBI Taxonomy" id="2794568"/>
    <lineage>
        <taxon>Viruses</taxon>
        <taxon>Monodnaviria</taxon>
        <taxon>Shotokuvirae</taxon>
        <taxon>Cossaviricota</taxon>
        <taxon>Quintoviricetes</taxon>
        <taxon>Piccovirales</taxon>
        <taxon>Parvoviridae</taxon>
        <taxon>Densovirinae</taxon>
        <taxon>Ambidensovirus</taxon>
    </lineage>
</organism>
<sequence length="296" mass="34424">MSEIGMVDSSCPEAGEVCGDPLPISGWCISNVKSKYPDDYEDLLCKLRELDNGLIRKLENNNWKPNGHFYEHVIPITRFTDVEELYKILDTVGNEEFKRQLFGYAFDGDHIHVFHDCAKSNGGCRCGWRKVNFPNSTKTKAGKREPLRFIGFNWLYIVLYFLYRKRGPQKIWINGILQGFSLSGKLLFWDNVYSDFMAGIYLQIKSYDGNKSREDTSKYWMGKKEEIMFSVNQNTTVLLDGQEINIQDQMEKTMRVLAAYMEGKELKCLTELPSGGTYGKRYNNYSQPRSNFQYRR</sequence>
<protein>
    <submittedName>
        <fullName evidence="1">Nonstructural protein 1</fullName>
    </submittedName>
</protein>